<dbReference type="RefSeq" id="WP_015761297.1">
    <property type="nucleotide sequence ID" value="NC_013204.1"/>
</dbReference>
<feature type="coiled-coil region" evidence="1">
    <location>
        <begin position="304"/>
        <end position="361"/>
    </location>
</feature>
<organism evidence="3 4">
    <name type="scientific">Eggerthella lenta (strain ATCC 25559 / DSM 2243 / CCUG 17323 / JCM 9979 / KCTC 3265 / NCTC 11813 / VPI 0255 / 1899 B)</name>
    <name type="common">Eubacterium lentum</name>
    <dbReference type="NCBI Taxonomy" id="479437"/>
    <lineage>
        <taxon>Bacteria</taxon>
        <taxon>Bacillati</taxon>
        <taxon>Actinomycetota</taxon>
        <taxon>Coriobacteriia</taxon>
        <taxon>Eggerthellales</taxon>
        <taxon>Eggerthellaceae</taxon>
        <taxon>Eggerthella</taxon>
    </lineage>
</organism>
<dbReference type="eggNOG" id="COG2369">
    <property type="taxonomic scope" value="Bacteria"/>
</dbReference>
<dbReference type="InterPro" id="IPR009319">
    <property type="entry name" value="Phage_A118_VSP1"/>
</dbReference>
<evidence type="ECO:0000313" key="4">
    <source>
        <dbReference type="Proteomes" id="UP000001377"/>
    </source>
</evidence>
<keyword evidence="4" id="KW-1185">Reference proteome</keyword>
<dbReference type="Proteomes" id="UP000001377">
    <property type="component" value="Chromosome"/>
</dbReference>
<evidence type="ECO:0008006" key="5">
    <source>
        <dbReference type="Google" id="ProtNLM"/>
    </source>
</evidence>
<evidence type="ECO:0000313" key="3">
    <source>
        <dbReference type="EMBL" id="ACV56575.1"/>
    </source>
</evidence>
<dbReference type="AlphaFoldDB" id="C8WLW2"/>
<dbReference type="STRING" id="479437.Elen_2624"/>
<dbReference type="HOGENOM" id="CLU_577135_0_0_11"/>
<proteinExistence type="predicted"/>
<dbReference type="Pfam" id="PF06152">
    <property type="entry name" value="Phage_min_cap2"/>
    <property type="match status" value="1"/>
</dbReference>
<keyword evidence="1" id="KW-0175">Coiled coil</keyword>
<accession>C8WLW2</accession>
<feature type="region of interest" description="Disordered" evidence="2">
    <location>
        <begin position="378"/>
        <end position="398"/>
    </location>
</feature>
<evidence type="ECO:0000256" key="2">
    <source>
        <dbReference type="SAM" id="MobiDB-lite"/>
    </source>
</evidence>
<dbReference type="PaxDb" id="479437-Elen_2624"/>
<sequence>MLDPDYIDKAGDMVAAAYTQIEAEMLDYLVAQMLLDEKLTSRGYTSLAMLAQTHDGALREILRRNSGGIAAAVMASVEDALKRSDEDDVRRLGGGRTAYPHQVAATVDGIARILERDNLDMIDGAKRAFLEASTRAITSVNISATTPDKAIHEAVRQLEREGISIISYRNAATGRQTVKNKVDVAVRRHVRTQIAQDGARMTLERMNELDVALVEVSSHPGARPEHAEWQGRCYSLKGDVTIGGVRYRDFYSATGYGTVEGLLGANCRHSFAPYIHGTRHAYAHDPKHASGVRGDEVYRLTQKQRYIERRIREAKRELRGAQAEYDADRSAEKLAEVMKAKQAIKSRQEAMRKLLEEANAKAKPGTSVLHRNQHREWAGDMPKTTGPARTKHGTERMRERGITEKAAASAITSPLKRFEAVADDNGRRAQKLVGKDATVIVNPDTGEIVTAYKTKARIARKYEREAKEAENAG</sequence>
<dbReference type="OrthoDB" id="3197444at2"/>
<dbReference type="BioCyc" id="ELEN479437:G1GFY-2645-MONOMER"/>
<dbReference type="EMBL" id="CP001726">
    <property type="protein sequence ID" value="ACV56575.1"/>
    <property type="molecule type" value="Genomic_DNA"/>
</dbReference>
<dbReference type="GO" id="GO:0005198">
    <property type="term" value="F:structural molecule activity"/>
    <property type="evidence" value="ECO:0007669"/>
    <property type="project" value="InterPro"/>
</dbReference>
<evidence type="ECO:0000256" key="1">
    <source>
        <dbReference type="SAM" id="Coils"/>
    </source>
</evidence>
<name>C8WLW2_EGGLE</name>
<reference evidence="3 4" key="1">
    <citation type="journal article" date="2009" name="Stand. Genomic Sci.">
        <title>Complete genome sequence of Eggerthella lenta type strain (IPP VPI 0255).</title>
        <authorList>
            <person name="Saunders E."/>
            <person name="Pukall R."/>
            <person name="Abt B."/>
            <person name="Lapidus A."/>
            <person name="Glavina Del Rio T."/>
            <person name="Copeland A."/>
            <person name="Tice H."/>
            <person name="Cheng J.F."/>
            <person name="Lucas S."/>
            <person name="Chen F."/>
            <person name="Nolan M."/>
            <person name="Bruce D."/>
            <person name="Goodwin L."/>
            <person name="Pitluck S."/>
            <person name="Ivanova N."/>
            <person name="Mavromatis K."/>
            <person name="Ovchinnikova G."/>
            <person name="Pati A."/>
            <person name="Chen A."/>
            <person name="Palaniappan K."/>
            <person name="Land M."/>
            <person name="Hauser L."/>
            <person name="Chang Y.J."/>
            <person name="Jeffries C.D."/>
            <person name="Chain P."/>
            <person name="Meincke L."/>
            <person name="Sims D."/>
            <person name="Brettin T."/>
            <person name="Detter J.C."/>
            <person name="Goker M."/>
            <person name="Bristow J."/>
            <person name="Eisen J.A."/>
            <person name="Markowitz V."/>
            <person name="Hugenholtz P."/>
            <person name="Kyrpides N.C."/>
            <person name="Klenk H.P."/>
            <person name="Han C."/>
        </authorList>
    </citation>
    <scope>NUCLEOTIDE SEQUENCE [LARGE SCALE GENOMIC DNA]</scope>
    <source>
        <strain evidence="4">ATCC 25559 / DSM 2243 / CCUG 17323 / JCM 9979 / KCTC 3265 / NCTC 11813 / VPI 0255 / 1899 B</strain>
    </source>
</reference>
<dbReference type="KEGG" id="ele:Elen_2624"/>
<gene>
    <name evidence="3" type="ordered locus">Elen_2624</name>
</gene>
<protein>
    <recommendedName>
        <fullName evidence="5">Minor capsid protein</fullName>
    </recommendedName>
</protein>